<name>A0A8T9Q0R8_9BACT</name>
<dbReference type="RefSeq" id="WP_244674390.1">
    <property type="nucleotide sequence ID" value="NZ_CP095046.1"/>
</dbReference>
<organism evidence="1 2">
    <name type="scientific">Hymenobacter cellulosilyticus</name>
    <dbReference type="NCBI Taxonomy" id="2932248"/>
    <lineage>
        <taxon>Bacteria</taxon>
        <taxon>Pseudomonadati</taxon>
        <taxon>Bacteroidota</taxon>
        <taxon>Cytophagia</taxon>
        <taxon>Cytophagales</taxon>
        <taxon>Hymenobacteraceae</taxon>
        <taxon>Hymenobacter</taxon>
    </lineage>
</organism>
<dbReference type="Proteomes" id="UP000831796">
    <property type="component" value="Chromosome"/>
</dbReference>
<dbReference type="KEGG" id="hcu:MUN79_20200"/>
<accession>A0A8T9Q0R8</accession>
<keyword evidence="2" id="KW-1185">Reference proteome</keyword>
<dbReference type="AlphaFoldDB" id="A0A8T9Q0R8"/>
<sequence>MATSLVLQDGQRLPLVDGQRVGLTVQANDLLKPNSVQADYSSTLTLADTPEVRAALEQAQEGISLSDMPYTELPCTLETQGLEVLPNAVAIIEQHQAGEGFEAQVVGGNKSFYAAIEGKTLRELAFPAATEHDWTHTNAVAGAAHTSWEQTYVYDLYDRGKGGPLDGNTVHLHNDELLPSVYVRSIWEQIFSESGYRWAGPLPTLFDHLLMPTATPPGYGEEVRTATKLVAGIDNTDEKHQVFANAYDGREESVLTMPYDYTGARYGYLAPTLPGVHSTVTFRWKAPFVCYINAAASTVVTIDSPYGSGRAQLFFYIGSRELTGGTLLESKKTSQTPTRLSPSVNLSRYLIQKGEELEVRIKLSPGES</sequence>
<gene>
    <name evidence="1" type="ORF">MUN79_20200</name>
</gene>
<proteinExistence type="predicted"/>
<evidence type="ECO:0000313" key="2">
    <source>
        <dbReference type="Proteomes" id="UP000831796"/>
    </source>
</evidence>
<reference evidence="1" key="1">
    <citation type="submission" date="2022-04" db="EMBL/GenBank/DDBJ databases">
        <title>Hymenobacter sp. isolated from the air.</title>
        <authorList>
            <person name="Won M."/>
            <person name="Lee C.-M."/>
            <person name="Woen H.-Y."/>
            <person name="Kwon S.-W."/>
        </authorList>
    </citation>
    <scope>NUCLEOTIDE SEQUENCE</scope>
    <source>
        <strain evidence="1">5116S-3</strain>
    </source>
</reference>
<protein>
    <submittedName>
        <fullName evidence="1">Uncharacterized protein</fullName>
    </submittedName>
</protein>
<evidence type="ECO:0000313" key="1">
    <source>
        <dbReference type="EMBL" id="UOQ70977.1"/>
    </source>
</evidence>
<dbReference type="EMBL" id="CP095046">
    <property type="protein sequence ID" value="UOQ70977.1"/>
    <property type="molecule type" value="Genomic_DNA"/>
</dbReference>